<dbReference type="RefSeq" id="XP_017999582.1">
    <property type="nucleotide sequence ID" value="XM_018143340.1"/>
</dbReference>
<gene>
    <name evidence="2" type="ORF">AB675_3301</name>
</gene>
<evidence type="ECO:0000256" key="1">
    <source>
        <dbReference type="SAM" id="MobiDB-lite"/>
    </source>
</evidence>
<dbReference type="AlphaFoldDB" id="A0A0N0NLZ7"/>
<reference evidence="2 3" key="1">
    <citation type="submission" date="2015-06" db="EMBL/GenBank/DDBJ databases">
        <title>Draft genome of the ant-associated black yeast Phialophora attae CBS 131958.</title>
        <authorList>
            <person name="Moreno L.F."/>
            <person name="Stielow B.J."/>
            <person name="de Hoog S."/>
            <person name="Vicente V.A."/>
            <person name="Weiss V.A."/>
            <person name="de Vries M."/>
            <person name="Cruz L.M."/>
            <person name="Souza E.M."/>
        </authorList>
    </citation>
    <scope>NUCLEOTIDE SEQUENCE [LARGE SCALE GENOMIC DNA]</scope>
    <source>
        <strain evidence="2 3">CBS 131958</strain>
    </source>
</reference>
<dbReference type="GeneID" id="28735220"/>
<dbReference type="VEuPathDB" id="FungiDB:AB675_3301"/>
<protein>
    <submittedName>
        <fullName evidence="2">Uncharacterized protein</fullName>
    </submittedName>
</protein>
<keyword evidence="3" id="KW-1185">Reference proteome</keyword>
<organism evidence="2 3">
    <name type="scientific">Cyphellophora attinorum</name>
    <dbReference type="NCBI Taxonomy" id="1664694"/>
    <lineage>
        <taxon>Eukaryota</taxon>
        <taxon>Fungi</taxon>
        <taxon>Dikarya</taxon>
        <taxon>Ascomycota</taxon>
        <taxon>Pezizomycotina</taxon>
        <taxon>Eurotiomycetes</taxon>
        <taxon>Chaetothyriomycetidae</taxon>
        <taxon>Chaetothyriales</taxon>
        <taxon>Cyphellophoraceae</taxon>
        <taxon>Cyphellophora</taxon>
    </lineage>
</organism>
<proteinExistence type="predicted"/>
<comment type="caution">
    <text evidence="2">The sequence shown here is derived from an EMBL/GenBank/DDBJ whole genome shotgun (WGS) entry which is preliminary data.</text>
</comment>
<accession>A0A0N0NLZ7</accession>
<dbReference type="STRING" id="1664694.A0A0N0NLZ7"/>
<evidence type="ECO:0000313" key="3">
    <source>
        <dbReference type="Proteomes" id="UP000038010"/>
    </source>
</evidence>
<name>A0A0N0NLZ7_9EURO</name>
<dbReference type="Proteomes" id="UP000038010">
    <property type="component" value="Unassembled WGS sequence"/>
</dbReference>
<sequence length="308" mass="35672">MGLRDLIPALMLQLDLDQDCYDFIKWWEKVGEDSHYDWGDTDLPYLDIKDANIFEDVSWMKSKYGSVHQRTAMLLLKLKLLIDIINIKLTRKVTASRLPVELWRRAELDAIRSPVSKQWAGKPYQDLTATQQELEEQIKYTARYLQDSNQNFMQMLFEPEDYLGERPNAYSPGSYEEAQLALSYSYAAWWEHIGVLELLDSAKAIAGRDSESEIADMMKGETFKTHPGSDRTKEELLADVSRNRLWGYFDEAVEDALYLGEVKPSQVNQERRHALWEQAVAEEEAFNESDFDEEELDESDPGEDGFNA</sequence>
<feature type="region of interest" description="Disordered" evidence="1">
    <location>
        <begin position="283"/>
        <end position="308"/>
    </location>
</feature>
<evidence type="ECO:0000313" key="2">
    <source>
        <dbReference type="EMBL" id="KPI39619.1"/>
    </source>
</evidence>
<dbReference type="EMBL" id="LFJN01000014">
    <property type="protein sequence ID" value="KPI39619.1"/>
    <property type="molecule type" value="Genomic_DNA"/>
</dbReference>
<dbReference type="OrthoDB" id="5952526at2759"/>